<comment type="similarity">
    <text evidence="1">Belongs to the UPF0046 family.</text>
</comment>
<proteinExistence type="inferred from homology"/>
<name>A0AA38J0I1_9CUCU</name>
<dbReference type="InterPro" id="IPR051693">
    <property type="entry name" value="UPF0046_metallophosphoest"/>
</dbReference>
<evidence type="ECO:0000313" key="4">
    <source>
        <dbReference type="Proteomes" id="UP001168821"/>
    </source>
</evidence>
<keyword evidence="4" id="KW-1185">Reference proteome</keyword>
<dbReference type="InterPro" id="IPR024201">
    <property type="entry name" value="Calcineurin-like_Pesterase"/>
</dbReference>
<accession>A0AA38J0I1</accession>
<evidence type="ECO:0000259" key="2">
    <source>
        <dbReference type="Pfam" id="PF00149"/>
    </source>
</evidence>
<feature type="domain" description="Calcineurin-like phosphoesterase" evidence="2">
    <location>
        <begin position="46"/>
        <end position="235"/>
    </location>
</feature>
<protein>
    <recommendedName>
        <fullName evidence="2">Calcineurin-like phosphoesterase domain-containing protein</fullName>
    </recommendedName>
</protein>
<sequence length="292" mass="32924">MESAITVHPLSHNPTEAFTELSKKQKFTLLQTPTDISTPVQSGHVRIVCMSDTHSEYDNFTFRIIPDGDIFIHAGDFSMWGEDHEIIKFNNWIKSLPHRHKVVIAGNHELSFDEKCIFFTTFYRKHKGEVRDVKKLLTDCIYLEDSAVTLCGLKIYGSPWQPEHGGLAFNLPRGQAILEKWNQIPEDVDILVTHGPPLGHGDRLISGGRAGCVELLSTIQKRVKPKFHIFGHIHEGYGISTDGTTTFVNACTCNRHYVPRNLPIVFDIDSKDHSSSIPKHSSKVRSQACVNQ</sequence>
<gene>
    <name evidence="3" type="ORF">Zmor_008003</name>
</gene>
<dbReference type="Gene3D" id="3.60.21.10">
    <property type="match status" value="1"/>
</dbReference>
<dbReference type="InterPro" id="IPR004843">
    <property type="entry name" value="Calcineurin-like_PHP"/>
</dbReference>
<organism evidence="3 4">
    <name type="scientific">Zophobas morio</name>
    <dbReference type="NCBI Taxonomy" id="2755281"/>
    <lineage>
        <taxon>Eukaryota</taxon>
        <taxon>Metazoa</taxon>
        <taxon>Ecdysozoa</taxon>
        <taxon>Arthropoda</taxon>
        <taxon>Hexapoda</taxon>
        <taxon>Insecta</taxon>
        <taxon>Pterygota</taxon>
        <taxon>Neoptera</taxon>
        <taxon>Endopterygota</taxon>
        <taxon>Coleoptera</taxon>
        <taxon>Polyphaga</taxon>
        <taxon>Cucujiformia</taxon>
        <taxon>Tenebrionidae</taxon>
        <taxon>Zophobas</taxon>
    </lineage>
</organism>
<dbReference type="PANTHER" id="PTHR12905:SF0">
    <property type="entry name" value="CALCINEURIN-LIKE PHOSPHOESTERASE DOMAIN-CONTAINING PROTEIN"/>
    <property type="match status" value="1"/>
</dbReference>
<comment type="caution">
    <text evidence="3">The sequence shown here is derived from an EMBL/GenBank/DDBJ whole genome shotgun (WGS) entry which is preliminary data.</text>
</comment>
<dbReference type="InterPro" id="IPR029052">
    <property type="entry name" value="Metallo-depent_PP-like"/>
</dbReference>
<dbReference type="PANTHER" id="PTHR12905">
    <property type="entry name" value="METALLOPHOSPHOESTERASE"/>
    <property type="match status" value="1"/>
</dbReference>
<dbReference type="SUPFAM" id="SSF56300">
    <property type="entry name" value="Metallo-dependent phosphatases"/>
    <property type="match status" value="1"/>
</dbReference>
<evidence type="ECO:0000256" key="1">
    <source>
        <dbReference type="ARBA" id="ARBA00007993"/>
    </source>
</evidence>
<dbReference type="AlphaFoldDB" id="A0AA38J0I1"/>
<dbReference type="PIRSF" id="PIRSF035808">
    <property type="entry name" value="Pdiesterase_Brain_239"/>
    <property type="match status" value="1"/>
</dbReference>
<reference evidence="3" key="1">
    <citation type="journal article" date="2023" name="G3 (Bethesda)">
        <title>Whole genome assemblies of Zophobas morio and Tenebrio molitor.</title>
        <authorList>
            <person name="Kaur S."/>
            <person name="Stinson S.A."/>
            <person name="diCenzo G.C."/>
        </authorList>
    </citation>
    <scope>NUCLEOTIDE SEQUENCE</scope>
    <source>
        <strain evidence="3">QUZm001</strain>
    </source>
</reference>
<dbReference type="GO" id="GO:0016787">
    <property type="term" value="F:hydrolase activity"/>
    <property type="evidence" value="ECO:0007669"/>
    <property type="project" value="InterPro"/>
</dbReference>
<evidence type="ECO:0000313" key="3">
    <source>
        <dbReference type="EMBL" id="KAJ3663776.1"/>
    </source>
</evidence>
<dbReference type="Pfam" id="PF00149">
    <property type="entry name" value="Metallophos"/>
    <property type="match status" value="1"/>
</dbReference>
<dbReference type="CDD" id="cd07379">
    <property type="entry name" value="MPP_239FB"/>
    <property type="match status" value="1"/>
</dbReference>
<dbReference type="Proteomes" id="UP001168821">
    <property type="component" value="Unassembled WGS sequence"/>
</dbReference>
<dbReference type="EMBL" id="JALNTZ010000002">
    <property type="protein sequence ID" value="KAJ3663776.1"/>
    <property type="molecule type" value="Genomic_DNA"/>
</dbReference>